<dbReference type="Proteomes" id="UP000235739">
    <property type="component" value="Unassembled WGS sequence"/>
</dbReference>
<evidence type="ECO:0000313" key="2">
    <source>
        <dbReference type="EMBL" id="PMQ21463.1"/>
    </source>
</evidence>
<dbReference type="GO" id="GO:0005737">
    <property type="term" value="C:cytoplasm"/>
    <property type="evidence" value="ECO:0007669"/>
    <property type="project" value="TreeGrafter"/>
</dbReference>
<dbReference type="InterPro" id="IPR016181">
    <property type="entry name" value="Acyl_CoA_acyltransferase"/>
</dbReference>
<comment type="caution">
    <text evidence="2">The sequence shown here is derived from an EMBL/GenBank/DDBJ whole genome shotgun (WGS) entry which is preliminary data.</text>
</comment>
<evidence type="ECO:0000259" key="1">
    <source>
        <dbReference type="PROSITE" id="PS51186"/>
    </source>
</evidence>
<protein>
    <submittedName>
        <fullName evidence="2">N-acetyltransferase</fullName>
    </submittedName>
</protein>
<feature type="domain" description="N-acetyltransferase" evidence="1">
    <location>
        <begin position="14"/>
        <end position="178"/>
    </location>
</feature>
<dbReference type="Pfam" id="PF13302">
    <property type="entry name" value="Acetyltransf_3"/>
    <property type="match status" value="1"/>
</dbReference>
<organism evidence="2 3">
    <name type="scientific">Glutamicibacter arilaitensis</name>
    <dbReference type="NCBI Taxonomy" id="256701"/>
    <lineage>
        <taxon>Bacteria</taxon>
        <taxon>Bacillati</taxon>
        <taxon>Actinomycetota</taxon>
        <taxon>Actinomycetes</taxon>
        <taxon>Micrococcales</taxon>
        <taxon>Micrococcaceae</taxon>
        <taxon>Glutamicibacter</taxon>
    </lineage>
</organism>
<dbReference type="InterPro" id="IPR000182">
    <property type="entry name" value="GNAT_dom"/>
</dbReference>
<dbReference type="GO" id="GO:1990189">
    <property type="term" value="F:protein N-terminal-serine acetyltransferase activity"/>
    <property type="evidence" value="ECO:0007669"/>
    <property type="project" value="TreeGrafter"/>
</dbReference>
<sequence length="183" mass="20783">MQLLEQPVIDAGAYRLRPFQHSDIPTVRQASADSYITQITTVPVQGTEAEYADFIERQHRRVAEGSGYSFAIAEATTDRAVGQIGFWLRNANHGRASIGYWTAPEYRRRSVAKHALEALARWGLEHPGIERVELYVEPWNEGSWRTAEACGFQCEGLMRSWEQVGATRRDMYMYSLLKDTASP</sequence>
<dbReference type="SUPFAM" id="SSF55729">
    <property type="entry name" value="Acyl-CoA N-acyltransferases (Nat)"/>
    <property type="match status" value="1"/>
</dbReference>
<dbReference type="CDD" id="cd04301">
    <property type="entry name" value="NAT_SF"/>
    <property type="match status" value="1"/>
</dbReference>
<dbReference type="Gene3D" id="3.40.630.30">
    <property type="match status" value="1"/>
</dbReference>
<dbReference type="PANTHER" id="PTHR43441:SF10">
    <property type="entry name" value="ACETYLTRANSFERASE"/>
    <property type="match status" value="1"/>
</dbReference>
<reference evidence="2 3" key="1">
    <citation type="journal article" date="2017" name="Elife">
        <title>Extensive horizontal gene transfer in cheese-associated bacteria.</title>
        <authorList>
            <person name="Bonham K.S."/>
            <person name="Wolfe B.E."/>
            <person name="Dutton R.J."/>
        </authorList>
    </citation>
    <scope>NUCLEOTIDE SEQUENCE [LARGE SCALE GENOMIC DNA]</scope>
    <source>
        <strain evidence="2 3">JB182</strain>
    </source>
</reference>
<dbReference type="PANTHER" id="PTHR43441">
    <property type="entry name" value="RIBOSOMAL-PROTEIN-SERINE ACETYLTRANSFERASE"/>
    <property type="match status" value="1"/>
</dbReference>
<name>A0A2N7S5P1_9MICC</name>
<dbReference type="EMBL" id="PNQX01000001">
    <property type="protein sequence ID" value="PMQ21463.1"/>
    <property type="molecule type" value="Genomic_DNA"/>
</dbReference>
<dbReference type="PROSITE" id="PS51186">
    <property type="entry name" value="GNAT"/>
    <property type="match status" value="1"/>
</dbReference>
<evidence type="ECO:0000313" key="3">
    <source>
        <dbReference type="Proteomes" id="UP000235739"/>
    </source>
</evidence>
<proteinExistence type="predicted"/>
<dbReference type="RefSeq" id="WP_102598007.1">
    <property type="nucleotide sequence ID" value="NZ_JBQDJG010000026.1"/>
</dbReference>
<dbReference type="GO" id="GO:0008999">
    <property type="term" value="F:protein-N-terminal-alanine acetyltransferase activity"/>
    <property type="evidence" value="ECO:0007669"/>
    <property type="project" value="TreeGrafter"/>
</dbReference>
<gene>
    <name evidence="2" type="ORF">CIK84_07935</name>
</gene>
<keyword evidence="2" id="KW-0808">Transferase</keyword>
<accession>A0A2N7S5P1</accession>
<dbReference type="AlphaFoldDB" id="A0A2N7S5P1"/>
<dbReference type="InterPro" id="IPR051908">
    <property type="entry name" value="Ribosomal_N-acetyltransferase"/>
</dbReference>